<reference evidence="2 3" key="1">
    <citation type="submission" date="2018-03" db="EMBL/GenBank/DDBJ databases">
        <title>Genomic Encyclopedia of Type Strains, Phase III (KMG-III): the genomes of soil and plant-associated and newly described type strains.</title>
        <authorList>
            <person name="Whitman W."/>
        </authorList>
    </citation>
    <scope>NUCLEOTIDE SEQUENCE [LARGE SCALE GENOMIC DNA]</scope>
    <source>
        <strain evidence="2 3">CGMCC 1.12484</strain>
    </source>
</reference>
<keyword evidence="3" id="KW-1185">Reference proteome</keyword>
<dbReference type="RefSeq" id="WP_106214035.1">
    <property type="nucleotide sequence ID" value="NZ_PVTL01000008.1"/>
</dbReference>
<dbReference type="AlphaFoldDB" id="A0A2T0V9Z3"/>
<dbReference type="OrthoDB" id="4991083at2"/>
<sequence>MTIRDLIDLLAELFGWFGILAAAGCFLVVAILRLSRGHWEETEAVVVDNADSSQIRWMTAEGVLHTRTLDPHDRAAIADPEELHIYYSRRAPDHIRFDVAGHGEKVLRALGFSFLGLGIVAFAISLIALFVPS</sequence>
<accession>A0A2T0V9Z3</accession>
<feature type="transmembrane region" description="Helical" evidence="1">
    <location>
        <begin position="106"/>
        <end position="131"/>
    </location>
</feature>
<feature type="transmembrane region" description="Helical" evidence="1">
    <location>
        <begin position="13"/>
        <end position="32"/>
    </location>
</feature>
<proteinExistence type="predicted"/>
<evidence type="ECO:0008006" key="4">
    <source>
        <dbReference type="Google" id="ProtNLM"/>
    </source>
</evidence>
<keyword evidence="1" id="KW-1133">Transmembrane helix</keyword>
<gene>
    <name evidence="2" type="ORF">B0I08_10844</name>
</gene>
<evidence type="ECO:0000256" key="1">
    <source>
        <dbReference type="SAM" id="Phobius"/>
    </source>
</evidence>
<organism evidence="2 3">
    <name type="scientific">Glaciihabitans tibetensis</name>
    <dbReference type="NCBI Taxonomy" id="1266600"/>
    <lineage>
        <taxon>Bacteria</taxon>
        <taxon>Bacillati</taxon>
        <taxon>Actinomycetota</taxon>
        <taxon>Actinomycetes</taxon>
        <taxon>Micrococcales</taxon>
        <taxon>Microbacteriaceae</taxon>
        <taxon>Glaciihabitans</taxon>
    </lineage>
</organism>
<dbReference type="Proteomes" id="UP000237983">
    <property type="component" value="Unassembled WGS sequence"/>
</dbReference>
<keyword evidence="1" id="KW-0472">Membrane</keyword>
<keyword evidence="1" id="KW-0812">Transmembrane</keyword>
<name>A0A2T0V9Z3_9MICO</name>
<dbReference type="EMBL" id="PVTL01000008">
    <property type="protein sequence ID" value="PRY66961.1"/>
    <property type="molecule type" value="Genomic_DNA"/>
</dbReference>
<comment type="caution">
    <text evidence="2">The sequence shown here is derived from an EMBL/GenBank/DDBJ whole genome shotgun (WGS) entry which is preliminary data.</text>
</comment>
<dbReference type="PROSITE" id="PS51257">
    <property type="entry name" value="PROKAR_LIPOPROTEIN"/>
    <property type="match status" value="1"/>
</dbReference>
<evidence type="ECO:0000313" key="2">
    <source>
        <dbReference type="EMBL" id="PRY66961.1"/>
    </source>
</evidence>
<protein>
    <recommendedName>
        <fullName evidence="4">DUF3592 domain-containing protein</fullName>
    </recommendedName>
</protein>
<evidence type="ECO:0000313" key="3">
    <source>
        <dbReference type="Proteomes" id="UP000237983"/>
    </source>
</evidence>